<gene>
    <name evidence="1" type="ORF">LCGC14_0864500</name>
</gene>
<protein>
    <submittedName>
        <fullName evidence="1">Uncharacterized protein</fullName>
    </submittedName>
</protein>
<organism evidence="1">
    <name type="scientific">marine sediment metagenome</name>
    <dbReference type="NCBI Taxonomy" id="412755"/>
    <lineage>
        <taxon>unclassified sequences</taxon>
        <taxon>metagenomes</taxon>
        <taxon>ecological metagenomes</taxon>
    </lineage>
</organism>
<name>A0A0F9P6E1_9ZZZZ</name>
<sequence length="96" mass="11154">MALYRWDEACENVIEVPFTPGETYSLAVRIPNIRCLLLKKPDAILKAKELLHDYFGREIPSDYYDSDVLEFSEAQKDYGHDVEVAARYKSPIERVK</sequence>
<reference evidence="1" key="1">
    <citation type="journal article" date="2015" name="Nature">
        <title>Complex archaea that bridge the gap between prokaryotes and eukaryotes.</title>
        <authorList>
            <person name="Spang A."/>
            <person name="Saw J.H."/>
            <person name="Jorgensen S.L."/>
            <person name="Zaremba-Niedzwiedzka K."/>
            <person name="Martijn J."/>
            <person name="Lind A.E."/>
            <person name="van Eijk R."/>
            <person name="Schleper C."/>
            <person name="Guy L."/>
            <person name="Ettema T.J."/>
        </authorList>
    </citation>
    <scope>NUCLEOTIDE SEQUENCE</scope>
</reference>
<accession>A0A0F9P6E1</accession>
<dbReference type="AlphaFoldDB" id="A0A0F9P6E1"/>
<comment type="caution">
    <text evidence="1">The sequence shown here is derived from an EMBL/GenBank/DDBJ whole genome shotgun (WGS) entry which is preliminary data.</text>
</comment>
<dbReference type="EMBL" id="LAZR01002637">
    <property type="protein sequence ID" value="KKN27435.1"/>
    <property type="molecule type" value="Genomic_DNA"/>
</dbReference>
<evidence type="ECO:0000313" key="1">
    <source>
        <dbReference type="EMBL" id="KKN27435.1"/>
    </source>
</evidence>
<proteinExistence type="predicted"/>